<comment type="domain">
    <text evidence="10">The IMP cyclohydrolase activity resides in the N-terminal region.</text>
</comment>
<dbReference type="InterPro" id="IPR024051">
    <property type="entry name" value="AICAR_Tfase_dup_dom_sf"/>
</dbReference>
<dbReference type="GO" id="GO:0004643">
    <property type="term" value="F:phosphoribosylaminoimidazolecarboxamide formyltransferase activity"/>
    <property type="evidence" value="ECO:0007669"/>
    <property type="project" value="UniProtKB-UniRule"/>
</dbReference>
<dbReference type="STRING" id="658167.SAMN04488135_10688"/>
<protein>
    <recommendedName>
        <fullName evidence="10">Bifunctional purine biosynthesis protein PurH</fullName>
    </recommendedName>
    <domain>
        <recommendedName>
            <fullName evidence="10">Phosphoribosylaminoimidazolecarboxamide formyltransferase</fullName>
            <ecNumber evidence="10">2.1.2.3</ecNumber>
        </recommendedName>
        <alternativeName>
            <fullName evidence="10">AICAR transformylase</fullName>
        </alternativeName>
    </domain>
    <domain>
        <recommendedName>
            <fullName evidence="10">IMP cyclohydrolase</fullName>
            <ecNumber evidence="10">3.5.4.10</ecNumber>
        </recommendedName>
        <alternativeName>
            <fullName evidence="10">ATIC</fullName>
        </alternativeName>
        <alternativeName>
            <fullName evidence="10">IMP synthase</fullName>
        </alternativeName>
        <alternativeName>
            <fullName evidence="10">Inosinicase</fullName>
        </alternativeName>
    </domain>
</protein>
<dbReference type="Pfam" id="PF01808">
    <property type="entry name" value="AICARFT_IMPCHas"/>
    <property type="match status" value="1"/>
</dbReference>
<evidence type="ECO:0000256" key="4">
    <source>
        <dbReference type="ARBA" id="ARBA00022679"/>
    </source>
</evidence>
<dbReference type="EC" id="3.5.4.10" evidence="10"/>
<dbReference type="Gene3D" id="3.40.140.20">
    <property type="match status" value="2"/>
</dbReference>
<dbReference type="Pfam" id="PF02142">
    <property type="entry name" value="MGS"/>
    <property type="match status" value="1"/>
</dbReference>
<dbReference type="FunFam" id="3.40.50.1380:FF:000001">
    <property type="entry name" value="Bifunctional purine biosynthesis protein PurH"/>
    <property type="match status" value="1"/>
</dbReference>
<evidence type="ECO:0000256" key="3">
    <source>
        <dbReference type="ARBA" id="ARBA00007667"/>
    </source>
</evidence>
<dbReference type="InterPro" id="IPR002695">
    <property type="entry name" value="PurH-like"/>
</dbReference>
<dbReference type="HAMAP" id="MF_00139">
    <property type="entry name" value="PurH"/>
    <property type="match status" value="1"/>
</dbReference>
<dbReference type="CDD" id="cd01421">
    <property type="entry name" value="IMPCH"/>
    <property type="match status" value="1"/>
</dbReference>
<dbReference type="GO" id="GO:0006189">
    <property type="term" value="P:'de novo' IMP biosynthetic process"/>
    <property type="evidence" value="ECO:0007669"/>
    <property type="project" value="UniProtKB-UniRule"/>
</dbReference>
<keyword evidence="5 10" id="KW-0658">Purine biosynthesis</keyword>
<dbReference type="SUPFAM" id="SSF52335">
    <property type="entry name" value="Methylglyoxal synthase-like"/>
    <property type="match status" value="1"/>
</dbReference>
<dbReference type="InterPro" id="IPR011607">
    <property type="entry name" value="MGS-like_dom"/>
</dbReference>
<comment type="pathway">
    <text evidence="1 10">Purine metabolism; IMP biosynthesis via de novo pathway; IMP from 5-formamido-1-(5-phospho-D-ribosyl)imidazole-4-carboxamide: step 1/1.</text>
</comment>
<dbReference type="UniPathway" id="UPA00074">
    <property type="reaction ID" value="UER00133"/>
</dbReference>
<evidence type="ECO:0000256" key="1">
    <source>
        <dbReference type="ARBA" id="ARBA00004844"/>
    </source>
</evidence>
<evidence type="ECO:0000259" key="11">
    <source>
        <dbReference type="PROSITE" id="PS51855"/>
    </source>
</evidence>
<proteinExistence type="inferred from homology"/>
<dbReference type="FunFam" id="3.40.140.20:FF:000002">
    <property type="entry name" value="Bifunctional purine biosynthesis protein PurH"/>
    <property type="match status" value="1"/>
</dbReference>
<evidence type="ECO:0000256" key="9">
    <source>
        <dbReference type="ARBA" id="ARBA00050687"/>
    </source>
</evidence>
<keyword evidence="6 10" id="KW-0378">Hydrolase</keyword>
<evidence type="ECO:0000313" key="13">
    <source>
        <dbReference type="Proteomes" id="UP000184226"/>
    </source>
</evidence>
<gene>
    <name evidence="10" type="primary">purH</name>
    <name evidence="12" type="ORF">SAMN04488135_10688</name>
</gene>
<evidence type="ECO:0000256" key="10">
    <source>
        <dbReference type="HAMAP-Rule" id="MF_00139"/>
    </source>
</evidence>
<evidence type="ECO:0000313" key="12">
    <source>
        <dbReference type="EMBL" id="SHH93634.1"/>
    </source>
</evidence>
<evidence type="ECO:0000256" key="7">
    <source>
        <dbReference type="ARBA" id="ARBA00023268"/>
    </source>
</evidence>
<evidence type="ECO:0000256" key="2">
    <source>
        <dbReference type="ARBA" id="ARBA00004954"/>
    </source>
</evidence>
<accession>A0A1M5X2B0</accession>
<feature type="domain" description="MGS-like" evidence="11">
    <location>
        <begin position="1"/>
        <end position="146"/>
    </location>
</feature>
<comment type="pathway">
    <text evidence="2 10">Purine metabolism; IMP biosynthesis via de novo pathway; 5-formamido-1-(5-phospho-D-ribosyl)imidazole-4-carboxamide from 5-amino-1-(5-phospho-D-ribosyl)imidazole-4-carboxamide (10-formyl THF route): step 1/1.</text>
</comment>
<keyword evidence="7 10" id="KW-0511">Multifunctional enzyme</keyword>
<dbReference type="OrthoDB" id="9802065at2"/>
<dbReference type="PANTHER" id="PTHR11692:SF0">
    <property type="entry name" value="BIFUNCTIONAL PURINE BIOSYNTHESIS PROTEIN ATIC"/>
    <property type="match status" value="1"/>
</dbReference>
<comment type="catalytic activity">
    <reaction evidence="8 10">
        <text>(6R)-10-formyltetrahydrofolate + 5-amino-1-(5-phospho-beta-D-ribosyl)imidazole-4-carboxamide = 5-formamido-1-(5-phospho-D-ribosyl)imidazole-4-carboxamide + (6S)-5,6,7,8-tetrahydrofolate</text>
        <dbReference type="Rhea" id="RHEA:22192"/>
        <dbReference type="ChEBI" id="CHEBI:57453"/>
        <dbReference type="ChEBI" id="CHEBI:58467"/>
        <dbReference type="ChEBI" id="CHEBI:58475"/>
        <dbReference type="ChEBI" id="CHEBI:195366"/>
        <dbReference type="EC" id="2.1.2.3"/>
    </reaction>
</comment>
<dbReference type="FunFam" id="3.40.140.20:FF:000001">
    <property type="entry name" value="Bifunctional purine biosynthesis protein PurH"/>
    <property type="match status" value="1"/>
</dbReference>
<dbReference type="InterPro" id="IPR036914">
    <property type="entry name" value="MGS-like_dom_sf"/>
</dbReference>
<dbReference type="PIRSF" id="PIRSF000414">
    <property type="entry name" value="AICARFT_IMPCHas"/>
    <property type="match status" value="1"/>
</dbReference>
<dbReference type="AlphaFoldDB" id="A0A1M5X2B0"/>
<dbReference type="PANTHER" id="PTHR11692">
    <property type="entry name" value="BIFUNCTIONAL PURINE BIOSYNTHESIS PROTEIN PURH"/>
    <property type="match status" value="1"/>
</dbReference>
<keyword evidence="4 10" id="KW-0808">Transferase</keyword>
<evidence type="ECO:0000256" key="6">
    <source>
        <dbReference type="ARBA" id="ARBA00022801"/>
    </source>
</evidence>
<dbReference type="Gene3D" id="3.40.50.1380">
    <property type="entry name" value="Methylglyoxal synthase-like domain"/>
    <property type="match status" value="1"/>
</dbReference>
<dbReference type="GO" id="GO:0003937">
    <property type="term" value="F:IMP cyclohydrolase activity"/>
    <property type="evidence" value="ECO:0007669"/>
    <property type="project" value="UniProtKB-UniRule"/>
</dbReference>
<dbReference type="NCBIfam" id="TIGR00355">
    <property type="entry name" value="purH"/>
    <property type="match status" value="1"/>
</dbReference>
<dbReference type="NCBIfam" id="NF002049">
    <property type="entry name" value="PRK00881.1"/>
    <property type="match status" value="1"/>
</dbReference>
<evidence type="ECO:0000256" key="8">
    <source>
        <dbReference type="ARBA" id="ARBA00050488"/>
    </source>
</evidence>
<evidence type="ECO:0000256" key="5">
    <source>
        <dbReference type="ARBA" id="ARBA00022755"/>
    </source>
</evidence>
<keyword evidence="13" id="KW-1185">Reference proteome</keyword>
<dbReference type="SMART" id="SM00798">
    <property type="entry name" value="AICARFT_IMPCHas"/>
    <property type="match status" value="1"/>
</dbReference>
<dbReference type="PROSITE" id="PS51855">
    <property type="entry name" value="MGS"/>
    <property type="match status" value="1"/>
</dbReference>
<organism evidence="12 13">
    <name type="scientific">Pollutimonas bauzanensis</name>
    <dbReference type="NCBI Taxonomy" id="658167"/>
    <lineage>
        <taxon>Bacteria</taxon>
        <taxon>Pseudomonadati</taxon>
        <taxon>Pseudomonadota</taxon>
        <taxon>Betaproteobacteria</taxon>
        <taxon>Burkholderiales</taxon>
        <taxon>Alcaligenaceae</taxon>
        <taxon>Pollutimonas</taxon>
    </lineage>
</organism>
<comment type="catalytic activity">
    <reaction evidence="9 10">
        <text>IMP + H2O = 5-formamido-1-(5-phospho-D-ribosyl)imidazole-4-carboxamide</text>
        <dbReference type="Rhea" id="RHEA:18445"/>
        <dbReference type="ChEBI" id="CHEBI:15377"/>
        <dbReference type="ChEBI" id="CHEBI:58053"/>
        <dbReference type="ChEBI" id="CHEBI:58467"/>
        <dbReference type="EC" id="3.5.4.10"/>
    </reaction>
</comment>
<dbReference type="GO" id="GO:0005829">
    <property type="term" value="C:cytosol"/>
    <property type="evidence" value="ECO:0007669"/>
    <property type="project" value="TreeGrafter"/>
</dbReference>
<dbReference type="InterPro" id="IPR016193">
    <property type="entry name" value="Cytidine_deaminase-like"/>
</dbReference>
<dbReference type="RefSeq" id="WP_073103541.1">
    <property type="nucleotide sequence ID" value="NZ_FQXE01000006.1"/>
</dbReference>
<dbReference type="Proteomes" id="UP000184226">
    <property type="component" value="Unassembled WGS sequence"/>
</dbReference>
<dbReference type="EC" id="2.1.2.3" evidence="10"/>
<sequence length="530" mass="56378">MKIQTALLSVSDKTGIVEFAQALAQRGVRLLSTGGTAKLLAQAGLAVTEVATHTGSPEILDGRVKTLHPKIHGGLLARRDSAEHLKTLEEHGIDRIDMLVVNLYPFRETIARPGCTFADAVENIDIGGPAMLRAAAKNHGTPEGGVSVVIDPADYQRVLADMDGPHGHPSYALRLELATKTYAHTAAYDGAIAAYLSSLAAAEPVQDEEAQRRPWPRTLTLQMTQQQVLRYGENPHQAAAFYVDQPVGAGLLGSYRQLQGKELSYNNIADADAAWECARSFDSIACVIVKHANPCGVAVGDSPLHAYQQAFKTDPTSAFGGIIAFNRPVDEATAQAVSGQFVEVLLAPDYSSEALAVFAAKKNVRVLQVPQGGAHNAFDVKRIGGGWLVQNPDDYQVPQDAFKLVTTLAPTAQQMQDLMFAWKVAKYVKSNAIVFVGNGMTLGVGAGQMSRIDSARIASIKAENAGLTLAGSAVASDAFFPFRDGLDVVAEAGASCVIQPGGSVRDEEVIAAANERGIAMVFTGARHFRH</sequence>
<dbReference type="SUPFAM" id="SSF53927">
    <property type="entry name" value="Cytidine deaminase-like"/>
    <property type="match status" value="1"/>
</dbReference>
<comment type="similarity">
    <text evidence="3 10">Belongs to the PurH family.</text>
</comment>
<name>A0A1M5X2B0_9BURK</name>
<dbReference type="SMART" id="SM00851">
    <property type="entry name" value="MGS"/>
    <property type="match status" value="1"/>
</dbReference>
<dbReference type="EMBL" id="FQXE01000006">
    <property type="protein sequence ID" value="SHH93634.1"/>
    <property type="molecule type" value="Genomic_DNA"/>
</dbReference>
<reference evidence="12 13" key="1">
    <citation type="submission" date="2016-11" db="EMBL/GenBank/DDBJ databases">
        <authorList>
            <person name="Jaros S."/>
            <person name="Januszkiewicz K."/>
            <person name="Wedrychowicz H."/>
        </authorList>
    </citation>
    <scope>NUCLEOTIDE SEQUENCE [LARGE SCALE GENOMIC DNA]</scope>
    <source>
        <strain evidence="12 13">CGMCC 1.10190</strain>
    </source>
</reference>